<dbReference type="AlphaFoldDB" id="A0A3P9ASN0"/>
<proteinExistence type="inferred from homology"/>
<protein>
    <submittedName>
        <fullName evidence="2">TELO2 interacting protein 2</fullName>
    </submittedName>
</protein>
<dbReference type="GO" id="GO:0005634">
    <property type="term" value="C:nucleus"/>
    <property type="evidence" value="ECO:0007669"/>
    <property type="project" value="TreeGrafter"/>
</dbReference>
<dbReference type="Ensembl" id="ENSMZET00005000782.1">
    <property type="protein sequence ID" value="ENSMZEP00005000709.1"/>
    <property type="gene ID" value="ENSMZEG00005000621.1"/>
</dbReference>
<dbReference type="InterPro" id="IPR018870">
    <property type="entry name" value="Tti2"/>
</dbReference>
<accession>A0A3P9ASN0</accession>
<dbReference type="Proteomes" id="UP000265160">
    <property type="component" value="LG12"/>
</dbReference>
<keyword evidence="3" id="KW-1185">Reference proteome</keyword>
<dbReference type="GeneTree" id="ENSGT00390000003878"/>
<sequence>MELSTLLHDLHLSSSSSEEQSPSSPPPITELLSQLREKLIGSRPKSHSLIAQIKQLFQYAGSDWLFSPASQDSRWAELEAAYVSLISALIGCAALPLCEDDCSPLSAAAYQSIPTQAAAVCAALTALLTTLGDRRKGGEARERTTSLLLLFDFQCAFVHQDQVWTSSASRAAACGLLETLLSAGGWRDSAHLLAGDTEGSRGILGGVLCLHLCVGVLVQVTRPGLSPHLSRLLPPSLLFSDHHRLENCMLGVRCLHHIVLNTPPAELHQFNRAEVLYEALFKHLYRTEAAVIQLVLSCLLDLLVVLEKPPSSSTSSRRKPCRHDDVLRLMLTHMEAENKVVLRRVYAAALPAVGVAVCRHLWRLERVVLGYLEVRDPPEEANRLRMLEALQKTTRAAMACRVDVLLRCLLRLMVDVSSDSELCDSLRRQLMDESAACLRLLDAASHGHVQRLLQEVDSSCCSLEVLGCLATAATATDR</sequence>
<evidence type="ECO:0000313" key="2">
    <source>
        <dbReference type="Ensembl" id="ENSMZEP00005000709.1"/>
    </source>
</evidence>
<comment type="similarity">
    <text evidence="1">Belongs to the TTI2 family.</text>
</comment>
<reference evidence="2" key="3">
    <citation type="submission" date="2025-09" db="UniProtKB">
        <authorList>
            <consortium name="Ensembl"/>
        </authorList>
    </citation>
    <scope>IDENTIFICATION</scope>
</reference>
<dbReference type="STRING" id="106582.ENSMZEP00005000709"/>
<reference evidence="2" key="2">
    <citation type="submission" date="2025-08" db="UniProtKB">
        <authorList>
            <consortium name="Ensembl"/>
        </authorList>
    </citation>
    <scope>IDENTIFICATION</scope>
</reference>
<dbReference type="GO" id="GO:0110078">
    <property type="term" value="C:TTT Hsp90 cochaperone complex"/>
    <property type="evidence" value="ECO:0007669"/>
    <property type="project" value="InterPro"/>
</dbReference>
<reference evidence="2 3" key="1">
    <citation type="journal article" date="2014" name="Nature">
        <title>The genomic substrate for adaptive radiation in African cichlid fish.</title>
        <authorList>
            <person name="Brawand D."/>
            <person name="Wagner C.E."/>
            <person name="Li Y.I."/>
            <person name="Malinsky M."/>
            <person name="Keller I."/>
            <person name="Fan S."/>
            <person name="Simakov O."/>
            <person name="Ng A.Y."/>
            <person name="Lim Z.W."/>
            <person name="Bezault E."/>
            <person name="Turner-Maier J."/>
            <person name="Johnson J."/>
            <person name="Alcazar R."/>
            <person name="Noh H.J."/>
            <person name="Russell P."/>
            <person name="Aken B."/>
            <person name="Alfoldi J."/>
            <person name="Amemiya C."/>
            <person name="Azzouzi N."/>
            <person name="Baroiller J.F."/>
            <person name="Barloy-Hubler F."/>
            <person name="Berlin A."/>
            <person name="Bloomquist R."/>
            <person name="Carleton K.L."/>
            <person name="Conte M.A."/>
            <person name="D'Cotta H."/>
            <person name="Eshel O."/>
            <person name="Gaffney L."/>
            <person name="Galibert F."/>
            <person name="Gante H.F."/>
            <person name="Gnerre S."/>
            <person name="Greuter L."/>
            <person name="Guyon R."/>
            <person name="Haddad N.S."/>
            <person name="Haerty W."/>
            <person name="Harris R.M."/>
            <person name="Hofmann H.A."/>
            <person name="Hourlier T."/>
            <person name="Hulata G."/>
            <person name="Jaffe D.B."/>
            <person name="Lara M."/>
            <person name="Lee A.P."/>
            <person name="MacCallum I."/>
            <person name="Mwaiko S."/>
            <person name="Nikaido M."/>
            <person name="Nishihara H."/>
            <person name="Ozouf-Costaz C."/>
            <person name="Penman D.J."/>
            <person name="Przybylski D."/>
            <person name="Rakotomanga M."/>
            <person name="Renn S.C.P."/>
            <person name="Ribeiro F.J."/>
            <person name="Ron M."/>
            <person name="Salzburger W."/>
            <person name="Sanchez-Pulido L."/>
            <person name="Santos M.E."/>
            <person name="Searle S."/>
            <person name="Sharpe T."/>
            <person name="Swofford R."/>
            <person name="Tan F.J."/>
            <person name="Williams L."/>
            <person name="Young S."/>
            <person name="Yin S."/>
            <person name="Okada N."/>
            <person name="Kocher T.D."/>
            <person name="Miska E.A."/>
            <person name="Lander E.S."/>
            <person name="Venkatesh B."/>
            <person name="Fernald R.D."/>
            <person name="Meyer A."/>
            <person name="Ponting C.P."/>
            <person name="Streelman J.T."/>
            <person name="Lindblad-Toh K."/>
            <person name="Seehausen O."/>
            <person name="Di Palma F."/>
        </authorList>
    </citation>
    <scope>NUCLEOTIDE SEQUENCE</scope>
</reference>
<organism evidence="2 3">
    <name type="scientific">Maylandia zebra</name>
    <name type="common">zebra mbuna</name>
    <dbReference type="NCBI Taxonomy" id="106582"/>
    <lineage>
        <taxon>Eukaryota</taxon>
        <taxon>Metazoa</taxon>
        <taxon>Chordata</taxon>
        <taxon>Craniata</taxon>
        <taxon>Vertebrata</taxon>
        <taxon>Euteleostomi</taxon>
        <taxon>Actinopterygii</taxon>
        <taxon>Neopterygii</taxon>
        <taxon>Teleostei</taxon>
        <taxon>Neoteleostei</taxon>
        <taxon>Acanthomorphata</taxon>
        <taxon>Ovalentaria</taxon>
        <taxon>Cichlomorphae</taxon>
        <taxon>Cichliformes</taxon>
        <taxon>Cichlidae</taxon>
        <taxon>African cichlids</taxon>
        <taxon>Pseudocrenilabrinae</taxon>
        <taxon>Haplochromini</taxon>
        <taxon>Maylandia</taxon>
        <taxon>Maylandia zebra complex</taxon>
    </lineage>
</organism>
<dbReference type="GO" id="GO:0005829">
    <property type="term" value="C:cytosol"/>
    <property type="evidence" value="ECO:0007669"/>
    <property type="project" value="TreeGrafter"/>
</dbReference>
<name>A0A3P9ASN0_9CICH</name>
<dbReference type="PANTHER" id="PTHR32226:SF2">
    <property type="entry name" value="TELO2-INTERACTING PROTEIN 2"/>
    <property type="match status" value="1"/>
</dbReference>
<dbReference type="PANTHER" id="PTHR32226">
    <property type="entry name" value="TELO2-INTERACTING PROTEIN 2"/>
    <property type="match status" value="1"/>
</dbReference>
<evidence type="ECO:0000313" key="3">
    <source>
        <dbReference type="Proteomes" id="UP000265160"/>
    </source>
</evidence>
<evidence type="ECO:0000256" key="1">
    <source>
        <dbReference type="ARBA" id="ARBA00034736"/>
    </source>
</evidence>